<dbReference type="InterPro" id="IPR000515">
    <property type="entry name" value="MetI-like"/>
</dbReference>
<feature type="transmembrane region" description="Helical" evidence="7">
    <location>
        <begin position="194"/>
        <end position="216"/>
    </location>
</feature>
<dbReference type="EMBL" id="JBHUMY010000002">
    <property type="protein sequence ID" value="MFD2659327.1"/>
    <property type="molecule type" value="Genomic_DNA"/>
</dbReference>
<evidence type="ECO:0000313" key="10">
    <source>
        <dbReference type="Proteomes" id="UP001597493"/>
    </source>
</evidence>
<accession>A0ABW5QSN4</accession>
<dbReference type="PROSITE" id="PS50928">
    <property type="entry name" value="ABC_TM1"/>
    <property type="match status" value="1"/>
</dbReference>
<dbReference type="Proteomes" id="UP001597493">
    <property type="component" value="Unassembled WGS sequence"/>
</dbReference>
<feature type="transmembrane region" description="Helical" evidence="7">
    <location>
        <begin position="289"/>
        <end position="307"/>
    </location>
</feature>
<feature type="transmembrane region" description="Helical" evidence="7">
    <location>
        <begin position="128"/>
        <end position="153"/>
    </location>
</feature>
<reference evidence="10" key="1">
    <citation type="journal article" date="2019" name="Int. J. Syst. Evol. Microbiol.">
        <title>The Global Catalogue of Microorganisms (GCM) 10K type strain sequencing project: providing services to taxonomists for standard genome sequencing and annotation.</title>
        <authorList>
            <consortium name="The Broad Institute Genomics Platform"/>
            <consortium name="The Broad Institute Genome Sequencing Center for Infectious Disease"/>
            <person name="Wu L."/>
            <person name="Ma J."/>
        </authorList>
    </citation>
    <scope>NUCLEOTIDE SEQUENCE [LARGE SCALE GENOMIC DNA]</scope>
    <source>
        <strain evidence="10">TISTR 1827</strain>
    </source>
</reference>
<dbReference type="Gene3D" id="1.10.3720.10">
    <property type="entry name" value="MetI-like"/>
    <property type="match status" value="1"/>
</dbReference>
<evidence type="ECO:0000256" key="6">
    <source>
        <dbReference type="ARBA" id="ARBA00023136"/>
    </source>
</evidence>
<evidence type="ECO:0000256" key="1">
    <source>
        <dbReference type="ARBA" id="ARBA00004651"/>
    </source>
</evidence>
<dbReference type="InterPro" id="IPR050809">
    <property type="entry name" value="UgpAE/MalFG_permease"/>
</dbReference>
<comment type="caution">
    <text evidence="9">The sequence shown here is derived from an EMBL/GenBank/DDBJ whole genome shotgun (WGS) entry which is preliminary data.</text>
</comment>
<keyword evidence="6 7" id="KW-0472">Membrane</keyword>
<sequence>MKPAKLETSRDTARPKLRKLTLTRRRALLGLSFVAPWLIGFLFLFAVPLVQSIRFSFSKLTVAASGYELTFAGWTNFKEALLVDANFNRILTGSVWAMVLNVPMILFFSLFSAVILNQKFRGRAAARAIFFLPVILASNAVASAEASGLINLIGDAAAAEEMGQASSTYNIISMVRLLANAGLPMSYIDYIIEAVMRIYEIISSSGVQILIFLAALQSVPSSMYEVAKLEGATAYESFWKITFPMVSPLILTNVIYTIIDSFSASAVTETIYTTAFQTQNFGLSSAMSWLYTVIVGVILVIIGLILSRRIHYN</sequence>
<dbReference type="PANTHER" id="PTHR43227">
    <property type="entry name" value="BLL4140 PROTEIN"/>
    <property type="match status" value="1"/>
</dbReference>
<dbReference type="InterPro" id="IPR035906">
    <property type="entry name" value="MetI-like_sf"/>
</dbReference>
<feature type="domain" description="ABC transmembrane type-1" evidence="8">
    <location>
        <begin position="91"/>
        <end position="310"/>
    </location>
</feature>
<keyword evidence="3" id="KW-1003">Cell membrane</keyword>
<comment type="subcellular location">
    <subcellularLocation>
        <location evidence="1 7">Cell membrane</location>
        <topology evidence="1 7">Multi-pass membrane protein</topology>
    </subcellularLocation>
</comment>
<dbReference type="PANTHER" id="PTHR43227:SF3">
    <property type="entry name" value="BINDING-PROTEIN-DEPENDENT TRANSPORT SYSTEMS INNER MEMBRANE COMPONENT"/>
    <property type="match status" value="1"/>
</dbReference>
<comment type="similarity">
    <text evidence="7">Belongs to the binding-protein-dependent transport system permease family.</text>
</comment>
<dbReference type="Pfam" id="PF00528">
    <property type="entry name" value="BPD_transp_1"/>
    <property type="match status" value="1"/>
</dbReference>
<dbReference type="SUPFAM" id="SSF161098">
    <property type="entry name" value="MetI-like"/>
    <property type="match status" value="1"/>
</dbReference>
<gene>
    <name evidence="9" type="ORF">ACFSW5_03500</name>
</gene>
<dbReference type="RefSeq" id="WP_379269946.1">
    <property type="nucleotide sequence ID" value="NZ_JBHUGT010000013.1"/>
</dbReference>
<evidence type="ECO:0000256" key="5">
    <source>
        <dbReference type="ARBA" id="ARBA00022989"/>
    </source>
</evidence>
<proteinExistence type="inferred from homology"/>
<feature type="transmembrane region" description="Helical" evidence="7">
    <location>
        <begin position="27"/>
        <end position="50"/>
    </location>
</feature>
<feature type="transmembrane region" description="Helical" evidence="7">
    <location>
        <begin position="95"/>
        <end position="116"/>
    </location>
</feature>
<keyword evidence="10" id="KW-1185">Reference proteome</keyword>
<evidence type="ECO:0000256" key="2">
    <source>
        <dbReference type="ARBA" id="ARBA00022448"/>
    </source>
</evidence>
<name>A0ABW5QSN4_9BACL</name>
<evidence type="ECO:0000313" key="9">
    <source>
        <dbReference type="EMBL" id="MFD2659327.1"/>
    </source>
</evidence>
<dbReference type="CDD" id="cd06261">
    <property type="entry name" value="TM_PBP2"/>
    <property type="match status" value="1"/>
</dbReference>
<evidence type="ECO:0000256" key="7">
    <source>
        <dbReference type="RuleBase" id="RU363032"/>
    </source>
</evidence>
<evidence type="ECO:0000256" key="3">
    <source>
        <dbReference type="ARBA" id="ARBA00022475"/>
    </source>
</evidence>
<keyword evidence="5 7" id="KW-1133">Transmembrane helix</keyword>
<keyword evidence="4 7" id="KW-0812">Transmembrane</keyword>
<evidence type="ECO:0000259" key="8">
    <source>
        <dbReference type="PROSITE" id="PS50928"/>
    </source>
</evidence>
<protein>
    <submittedName>
        <fullName evidence="9">Carbohydrate ABC transporter permease</fullName>
    </submittedName>
</protein>
<keyword evidence="2 7" id="KW-0813">Transport</keyword>
<organism evidence="9 10">
    <name type="scientific">Paenibacillus thailandensis</name>
    <dbReference type="NCBI Taxonomy" id="393250"/>
    <lineage>
        <taxon>Bacteria</taxon>
        <taxon>Bacillati</taxon>
        <taxon>Bacillota</taxon>
        <taxon>Bacilli</taxon>
        <taxon>Bacillales</taxon>
        <taxon>Paenibacillaceae</taxon>
        <taxon>Paenibacillus</taxon>
    </lineage>
</organism>
<evidence type="ECO:0000256" key="4">
    <source>
        <dbReference type="ARBA" id="ARBA00022692"/>
    </source>
</evidence>
<feature type="transmembrane region" description="Helical" evidence="7">
    <location>
        <begin position="237"/>
        <end position="259"/>
    </location>
</feature>